<feature type="signal peptide" evidence="1">
    <location>
        <begin position="1"/>
        <end position="18"/>
    </location>
</feature>
<feature type="chain" id="PRO_5034038473" description="Spherulin 4-like cell surface protein" evidence="1">
    <location>
        <begin position="19"/>
        <end position="266"/>
    </location>
</feature>
<protein>
    <recommendedName>
        <fullName evidence="4">Spherulin 4-like cell surface protein</fullName>
    </recommendedName>
</protein>
<evidence type="ECO:0000313" key="2">
    <source>
        <dbReference type="EMBL" id="KAF5381681.1"/>
    </source>
</evidence>
<evidence type="ECO:0000313" key="3">
    <source>
        <dbReference type="Proteomes" id="UP000565441"/>
    </source>
</evidence>
<keyword evidence="1" id="KW-0732">Signal</keyword>
<name>A0A8H5M5Q2_9AGAR</name>
<dbReference type="PANTHER" id="PTHR35040">
    <property type="match status" value="1"/>
</dbReference>
<dbReference type="Proteomes" id="UP000565441">
    <property type="component" value="Unassembled WGS sequence"/>
</dbReference>
<comment type="caution">
    <text evidence="2">The sequence shown here is derived from an EMBL/GenBank/DDBJ whole genome shotgun (WGS) entry which is preliminary data.</text>
</comment>
<gene>
    <name evidence="2" type="ORF">D9615_005457</name>
</gene>
<dbReference type="EMBL" id="JAACJP010000010">
    <property type="protein sequence ID" value="KAF5381681.1"/>
    <property type="molecule type" value="Genomic_DNA"/>
</dbReference>
<evidence type="ECO:0008006" key="4">
    <source>
        <dbReference type="Google" id="ProtNLM"/>
    </source>
</evidence>
<accession>A0A8H5M5Q2</accession>
<dbReference type="OrthoDB" id="5342184at2759"/>
<dbReference type="Pfam" id="PF12138">
    <property type="entry name" value="Spherulin4"/>
    <property type="match status" value="1"/>
</dbReference>
<sequence>MRLLGALTVLSACVGSLALLPSAVIFPLYIYPGDNCAAWAPLISSISSNPTLQFLFIVNPASGPGAVNSQPDTNYQACVAKLRTTGASSGNNVKIVGYVSTSWGNRASSAVTADIHTYAQWATAYRPSGIFFDEAAIETSALAIYQNYSAHVKTDFGSSAHITLNPGVAPKDNGYFNIADLVVTFEGYFADFNVANLPTSSATPTSKQAVIIHTTPAQFPSSTLSALTKTFKAGATFLTNYENAVAYHNIPTYWTTYLSAVVSSQA</sequence>
<reference evidence="2 3" key="1">
    <citation type="journal article" date="2020" name="ISME J.">
        <title>Uncovering the hidden diversity of litter-decomposition mechanisms in mushroom-forming fungi.</title>
        <authorList>
            <person name="Floudas D."/>
            <person name="Bentzer J."/>
            <person name="Ahren D."/>
            <person name="Johansson T."/>
            <person name="Persson P."/>
            <person name="Tunlid A."/>
        </authorList>
    </citation>
    <scope>NUCLEOTIDE SEQUENCE [LARGE SCALE GENOMIC DNA]</scope>
    <source>
        <strain evidence="2 3">CBS 661.87</strain>
    </source>
</reference>
<organism evidence="2 3">
    <name type="scientific">Tricholomella constricta</name>
    <dbReference type="NCBI Taxonomy" id="117010"/>
    <lineage>
        <taxon>Eukaryota</taxon>
        <taxon>Fungi</taxon>
        <taxon>Dikarya</taxon>
        <taxon>Basidiomycota</taxon>
        <taxon>Agaricomycotina</taxon>
        <taxon>Agaricomycetes</taxon>
        <taxon>Agaricomycetidae</taxon>
        <taxon>Agaricales</taxon>
        <taxon>Tricholomatineae</taxon>
        <taxon>Lyophyllaceae</taxon>
        <taxon>Tricholomella</taxon>
    </lineage>
</organism>
<dbReference type="PANTHER" id="PTHR35040:SF9">
    <property type="entry name" value="4-LIKE CELL SURFACE PROTEIN, PUTATIVE (AFU_ORTHOLOGUE AFUA_4G14080)-RELATED"/>
    <property type="match status" value="1"/>
</dbReference>
<proteinExistence type="predicted"/>
<dbReference type="AlphaFoldDB" id="A0A8H5M5Q2"/>
<dbReference type="InterPro" id="IPR021986">
    <property type="entry name" value="Spherulin4"/>
</dbReference>
<keyword evidence="3" id="KW-1185">Reference proteome</keyword>
<evidence type="ECO:0000256" key="1">
    <source>
        <dbReference type="SAM" id="SignalP"/>
    </source>
</evidence>